<dbReference type="AlphaFoldDB" id="A0A6C0AWL5"/>
<feature type="compositionally biased region" description="Polar residues" evidence="1">
    <location>
        <begin position="1"/>
        <end position="13"/>
    </location>
</feature>
<accession>A0A6C0AWL5</accession>
<reference evidence="2" key="1">
    <citation type="journal article" date="2020" name="Nature">
        <title>Giant virus diversity and host interactions through global metagenomics.</title>
        <authorList>
            <person name="Schulz F."/>
            <person name="Roux S."/>
            <person name="Paez-Espino D."/>
            <person name="Jungbluth S."/>
            <person name="Walsh D.A."/>
            <person name="Denef V.J."/>
            <person name="McMahon K.D."/>
            <person name="Konstantinidis K.T."/>
            <person name="Eloe-Fadrosh E.A."/>
            <person name="Kyrpides N.C."/>
            <person name="Woyke T."/>
        </authorList>
    </citation>
    <scope>NUCLEOTIDE SEQUENCE</scope>
    <source>
        <strain evidence="2">GVMAG-S-ERX555965-48</strain>
    </source>
</reference>
<dbReference type="EMBL" id="MN738780">
    <property type="protein sequence ID" value="QHS84317.1"/>
    <property type="molecule type" value="Genomic_DNA"/>
</dbReference>
<organism evidence="2">
    <name type="scientific">viral metagenome</name>
    <dbReference type="NCBI Taxonomy" id="1070528"/>
    <lineage>
        <taxon>unclassified sequences</taxon>
        <taxon>metagenomes</taxon>
        <taxon>organismal metagenomes</taxon>
    </lineage>
</organism>
<sequence length="251" mass="27028">MSGQTPAASNPFSGQFAPPQVKDQQGTDEFTVPLNNFNSSAQVVGETTLDGQQRLFMPGRLRKYIPTLYKQCWLNARAILSVNGFEQVDGSKTQNADGSEDDNTSTTSDIRTSVLSNKGSDNYVATTVALRLDQEDGTESSESGMTKNVISVGPNPDGSARTLTCDPSARFMVNGGEYYNQYVFTEVGGMIQYVQGLATGEALTNLQAIAGLEDVTTVYYVVSFEGFFLNTSETASTAQVQDLNPEAEAEN</sequence>
<evidence type="ECO:0000313" key="2">
    <source>
        <dbReference type="EMBL" id="QHS84317.1"/>
    </source>
</evidence>
<feature type="region of interest" description="Disordered" evidence="1">
    <location>
        <begin position="90"/>
        <end position="113"/>
    </location>
</feature>
<feature type="compositionally biased region" description="Polar residues" evidence="1">
    <location>
        <begin position="104"/>
        <end position="113"/>
    </location>
</feature>
<evidence type="ECO:0000256" key="1">
    <source>
        <dbReference type="SAM" id="MobiDB-lite"/>
    </source>
</evidence>
<feature type="compositionally biased region" description="Polar residues" evidence="1">
    <location>
        <begin position="22"/>
        <end position="31"/>
    </location>
</feature>
<name>A0A6C0AWL5_9ZZZZ</name>
<feature type="region of interest" description="Disordered" evidence="1">
    <location>
        <begin position="1"/>
        <end position="31"/>
    </location>
</feature>
<proteinExistence type="predicted"/>
<protein>
    <submittedName>
        <fullName evidence="2">Uncharacterized protein</fullName>
    </submittedName>
</protein>